<dbReference type="SUPFAM" id="SSF50044">
    <property type="entry name" value="SH3-domain"/>
    <property type="match status" value="1"/>
</dbReference>
<dbReference type="PROSITE" id="PS50002">
    <property type="entry name" value="SH3"/>
    <property type="match status" value="1"/>
</dbReference>
<keyword evidence="1 2" id="KW-0728">SH3 domain</keyword>
<feature type="non-terminal residue" evidence="4">
    <location>
        <position position="96"/>
    </location>
</feature>
<dbReference type="InterPro" id="IPR001452">
    <property type="entry name" value="SH3_domain"/>
</dbReference>
<evidence type="ECO:0000313" key="5">
    <source>
        <dbReference type="Proteomes" id="UP001432027"/>
    </source>
</evidence>
<organism evidence="4 5">
    <name type="scientific">Pristionchus entomophagus</name>
    <dbReference type="NCBI Taxonomy" id="358040"/>
    <lineage>
        <taxon>Eukaryota</taxon>
        <taxon>Metazoa</taxon>
        <taxon>Ecdysozoa</taxon>
        <taxon>Nematoda</taxon>
        <taxon>Chromadorea</taxon>
        <taxon>Rhabditida</taxon>
        <taxon>Rhabditina</taxon>
        <taxon>Diplogasteromorpha</taxon>
        <taxon>Diplogasteroidea</taxon>
        <taxon>Neodiplogasteridae</taxon>
        <taxon>Pristionchus</taxon>
    </lineage>
</organism>
<proteinExistence type="predicted"/>
<comment type="caution">
    <text evidence="4">The sequence shown here is derived from an EMBL/GenBank/DDBJ whole genome shotgun (WGS) entry which is preliminary data.</text>
</comment>
<reference evidence="4" key="1">
    <citation type="submission" date="2023-10" db="EMBL/GenBank/DDBJ databases">
        <title>Genome assembly of Pristionchus species.</title>
        <authorList>
            <person name="Yoshida K."/>
            <person name="Sommer R.J."/>
        </authorList>
    </citation>
    <scope>NUCLEOTIDE SEQUENCE</scope>
    <source>
        <strain evidence="4">RS0144</strain>
    </source>
</reference>
<accession>A0AAV5SGX3</accession>
<dbReference type="EMBL" id="BTSX01000001">
    <property type="protein sequence ID" value="GMS79933.1"/>
    <property type="molecule type" value="Genomic_DNA"/>
</dbReference>
<gene>
    <name evidence="4" type="ORF">PENTCL1PPCAC_2108</name>
</gene>
<dbReference type="Proteomes" id="UP001432027">
    <property type="component" value="Unassembled WGS sequence"/>
</dbReference>
<sequence>YFSISSIRVVPVLGVRPPVYPTAKILRDFVGMFPGELSLNVGDDVNIVGWEGDWCDGEIRNESGWFPSNILACPPGRSRINNSNGESVVKKMDSSN</sequence>
<name>A0AAV5SGX3_9BILA</name>
<feature type="non-terminal residue" evidence="4">
    <location>
        <position position="1"/>
    </location>
</feature>
<dbReference type="AlphaFoldDB" id="A0AAV5SGX3"/>
<dbReference type="InterPro" id="IPR036028">
    <property type="entry name" value="SH3-like_dom_sf"/>
</dbReference>
<dbReference type="SMART" id="SM00326">
    <property type="entry name" value="SH3"/>
    <property type="match status" value="1"/>
</dbReference>
<dbReference type="Pfam" id="PF00018">
    <property type="entry name" value="SH3_1"/>
    <property type="match status" value="1"/>
</dbReference>
<keyword evidence="5" id="KW-1185">Reference proteome</keyword>
<evidence type="ECO:0000256" key="2">
    <source>
        <dbReference type="PROSITE-ProRule" id="PRU00192"/>
    </source>
</evidence>
<dbReference type="Gene3D" id="2.30.30.40">
    <property type="entry name" value="SH3 Domains"/>
    <property type="match status" value="1"/>
</dbReference>
<protein>
    <recommendedName>
        <fullName evidence="3">SH3 domain-containing protein</fullName>
    </recommendedName>
</protein>
<evidence type="ECO:0000256" key="1">
    <source>
        <dbReference type="ARBA" id="ARBA00022443"/>
    </source>
</evidence>
<feature type="domain" description="SH3" evidence="3">
    <location>
        <begin position="18"/>
        <end position="76"/>
    </location>
</feature>
<evidence type="ECO:0000259" key="3">
    <source>
        <dbReference type="PROSITE" id="PS50002"/>
    </source>
</evidence>
<evidence type="ECO:0000313" key="4">
    <source>
        <dbReference type="EMBL" id="GMS79933.1"/>
    </source>
</evidence>